<keyword evidence="6 9" id="KW-0472">Membrane</keyword>
<evidence type="ECO:0000256" key="2">
    <source>
        <dbReference type="ARBA" id="ARBA00008685"/>
    </source>
</evidence>
<keyword evidence="8" id="KW-0325">Glycoprotein</keyword>
<feature type="domain" description="Ionotropic glutamate receptor C-terminal" evidence="10">
    <location>
        <begin position="76"/>
        <end position="167"/>
    </location>
</feature>
<dbReference type="PANTHER" id="PTHR42643">
    <property type="entry name" value="IONOTROPIC RECEPTOR 20A-RELATED"/>
    <property type="match status" value="1"/>
</dbReference>
<evidence type="ECO:0000256" key="8">
    <source>
        <dbReference type="ARBA" id="ARBA00023180"/>
    </source>
</evidence>
<name>A0A8D8ZCS2_9HEMI</name>
<keyword evidence="7" id="KW-0675">Receptor</keyword>
<evidence type="ECO:0000256" key="9">
    <source>
        <dbReference type="SAM" id="Phobius"/>
    </source>
</evidence>
<keyword evidence="5 9" id="KW-1133">Transmembrane helix</keyword>
<protein>
    <recommendedName>
        <fullName evidence="10">Ionotropic glutamate receptor C-terminal domain-containing protein</fullName>
    </recommendedName>
</protein>
<comment type="subcellular location">
    <subcellularLocation>
        <location evidence="1">Cell membrane</location>
        <topology evidence="1">Multi-pass membrane protein</topology>
    </subcellularLocation>
</comment>
<keyword evidence="4 9" id="KW-0812">Transmembrane</keyword>
<organism evidence="11">
    <name type="scientific">Cacopsylla melanoneura</name>
    <dbReference type="NCBI Taxonomy" id="428564"/>
    <lineage>
        <taxon>Eukaryota</taxon>
        <taxon>Metazoa</taxon>
        <taxon>Ecdysozoa</taxon>
        <taxon>Arthropoda</taxon>
        <taxon>Hexapoda</taxon>
        <taxon>Insecta</taxon>
        <taxon>Pterygota</taxon>
        <taxon>Neoptera</taxon>
        <taxon>Paraneoptera</taxon>
        <taxon>Hemiptera</taxon>
        <taxon>Sternorrhyncha</taxon>
        <taxon>Psylloidea</taxon>
        <taxon>Psyllidae</taxon>
        <taxon>Psyllinae</taxon>
        <taxon>Cacopsylla</taxon>
    </lineage>
</organism>
<dbReference type="GO" id="GO:0050906">
    <property type="term" value="P:detection of stimulus involved in sensory perception"/>
    <property type="evidence" value="ECO:0007669"/>
    <property type="project" value="UniProtKB-ARBA"/>
</dbReference>
<proteinExistence type="inferred from homology"/>
<dbReference type="PANTHER" id="PTHR42643:SF24">
    <property type="entry name" value="IONOTROPIC RECEPTOR 60A"/>
    <property type="match status" value="1"/>
</dbReference>
<evidence type="ECO:0000256" key="3">
    <source>
        <dbReference type="ARBA" id="ARBA00022475"/>
    </source>
</evidence>
<dbReference type="InterPro" id="IPR052192">
    <property type="entry name" value="Insect_Ionotropic_Sensory_Rcpt"/>
</dbReference>
<dbReference type="Pfam" id="PF00060">
    <property type="entry name" value="Lig_chan"/>
    <property type="match status" value="1"/>
</dbReference>
<evidence type="ECO:0000313" key="11">
    <source>
        <dbReference type="EMBL" id="CAG6744579.1"/>
    </source>
</evidence>
<evidence type="ECO:0000256" key="6">
    <source>
        <dbReference type="ARBA" id="ARBA00023136"/>
    </source>
</evidence>
<dbReference type="GO" id="GO:0015276">
    <property type="term" value="F:ligand-gated monoatomic ion channel activity"/>
    <property type="evidence" value="ECO:0007669"/>
    <property type="project" value="InterPro"/>
</dbReference>
<comment type="similarity">
    <text evidence="2">Belongs to the glutamate-gated ion channel (TC 1.A.10.1) family.</text>
</comment>
<dbReference type="GO" id="GO:0005886">
    <property type="term" value="C:plasma membrane"/>
    <property type="evidence" value="ECO:0007669"/>
    <property type="project" value="UniProtKB-SubCell"/>
</dbReference>
<sequence length="364" mass="42348">MDLALGWFSYADPYLHPGLRLGRTTSIDCFGWGVPWRAGKSPSTWANYVSEFSLGTWTCVIFVNIMFVATLYCFESDRSQEALGICIMYAYAMLMEQESKIKNQAFHLRIFLTNWLWYCLIITTAYRASLGSFMTVPAHAKDFNSMTDILKSDLKIVGGPDVVKILEQTSKTSEISRKFLARFQTLPPQDFESVMNQTVLVRDIAVFGVKRFLYYHSRPQAKKIKVKIPFRLIPGCLLRAHTTQLLVQKNSHLYNIINNVLYRLFETGIIDHHILHLGSNRLLPAEKIKGRPLKMKVIWCTFFMLMFGYIVSLIVFLFERKFPPSKNRKHKVTLVKPVDLTKLQSKRQERNFGQRHFYKGQYLW</sequence>
<keyword evidence="3" id="KW-1003">Cell membrane</keyword>
<dbReference type="AlphaFoldDB" id="A0A8D8ZCS2"/>
<dbReference type="InterPro" id="IPR001320">
    <property type="entry name" value="Iontro_rcpt_C"/>
</dbReference>
<dbReference type="Gene3D" id="1.10.287.70">
    <property type="match status" value="1"/>
</dbReference>
<dbReference type="EMBL" id="HBUF01470511">
    <property type="protein sequence ID" value="CAG6744579.1"/>
    <property type="molecule type" value="Transcribed_RNA"/>
</dbReference>
<evidence type="ECO:0000256" key="7">
    <source>
        <dbReference type="ARBA" id="ARBA00023170"/>
    </source>
</evidence>
<feature type="transmembrane region" description="Helical" evidence="9">
    <location>
        <begin position="115"/>
        <end position="136"/>
    </location>
</feature>
<accession>A0A8D8ZCS2</accession>
<evidence type="ECO:0000256" key="1">
    <source>
        <dbReference type="ARBA" id="ARBA00004651"/>
    </source>
</evidence>
<evidence type="ECO:0000259" key="10">
    <source>
        <dbReference type="Pfam" id="PF00060"/>
    </source>
</evidence>
<feature type="transmembrane region" description="Helical" evidence="9">
    <location>
        <begin position="54"/>
        <end position="74"/>
    </location>
</feature>
<evidence type="ECO:0000256" key="4">
    <source>
        <dbReference type="ARBA" id="ARBA00022692"/>
    </source>
</evidence>
<reference evidence="11" key="1">
    <citation type="submission" date="2021-05" db="EMBL/GenBank/DDBJ databases">
        <authorList>
            <person name="Alioto T."/>
            <person name="Alioto T."/>
            <person name="Gomez Garrido J."/>
        </authorList>
    </citation>
    <scope>NUCLEOTIDE SEQUENCE</scope>
</reference>
<evidence type="ECO:0000256" key="5">
    <source>
        <dbReference type="ARBA" id="ARBA00022989"/>
    </source>
</evidence>
<feature type="transmembrane region" description="Helical" evidence="9">
    <location>
        <begin position="297"/>
        <end position="318"/>
    </location>
</feature>